<evidence type="ECO:0000313" key="2">
    <source>
        <dbReference type="Proteomes" id="UP000823775"/>
    </source>
</evidence>
<dbReference type="PANTHER" id="PTHR33645:SF2">
    <property type="entry name" value="FAMILY PROTEIN, PUTATIVE (DUF3754)-RELATED"/>
    <property type="match status" value="1"/>
</dbReference>
<keyword evidence="2" id="KW-1185">Reference proteome</keyword>
<gene>
    <name evidence="1" type="ORF">HAX54_005357</name>
</gene>
<comment type="caution">
    <text evidence="1">The sequence shown here is derived from an EMBL/GenBank/DDBJ whole genome shotgun (WGS) entry which is preliminary data.</text>
</comment>
<sequence>SAHWCGPELKKEDSSYLDLHKMYMTIDSEFGYKRWASTIESICLDLILHAEHQVILEEMRVEYDALIPTVVIILRFHLAKKEISRQMEGIPTLSRVMLSRLKIWINMDRHGTEESMDPQLLSNAGFEELSARDLRLTSALNTDYLLTLPQYLLTGRVHLSPVPYYSDKYDINGSSSEIAEQVHYVPTDQMYAVSDATMGVYARMAQERGYATERQKGLLIVEKLDYLQSKFLQGVLFLIVKPLKKVGIWLTEVLERSITKDNAQIWAKKIKLWLKHSPIFQQTSSDNQHMSNKPFEVDALSENDLPLLKAAMQ</sequence>
<reference evidence="1 2" key="1">
    <citation type="journal article" date="2021" name="BMC Genomics">
        <title>Datura genome reveals duplications of psychoactive alkaloid biosynthetic genes and high mutation rate following tissue culture.</title>
        <authorList>
            <person name="Rajewski A."/>
            <person name="Carter-House D."/>
            <person name="Stajich J."/>
            <person name="Litt A."/>
        </authorList>
    </citation>
    <scope>NUCLEOTIDE SEQUENCE [LARGE SCALE GENOMIC DNA]</scope>
    <source>
        <strain evidence="1">AR-01</strain>
    </source>
</reference>
<dbReference type="PANTHER" id="PTHR33645">
    <property type="entry name" value="AMINOPEPTIDASE (DUF3754)"/>
    <property type="match status" value="1"/>
</dbReference>
<dbReference type="Proteomes" id="UP000823775">
    <property type="component" value="Unassembled WGS sequence"/>
</dbReference>
<feature type="non-terminal residue" evidence="1">
    <location>
        <position position="1"/>
    </location>
</feature>
<evidence type="ECO:0000313" key="1">
    <source>
        <dbReference type="EMBL" id="MCD7467741.1"/>
    </source>
</evidence>
<protein>
    <submittedName>
        <fullName evidence="1">Uncharacterized protein</fullName>
    </submittedName>
</protein>
<name>A0ABS8T8K1_DATST</name>
<organism evidence="1 2">
    <name type="scientific">Datura stramonium</name>
    <name type="common">Jimsonweed</name>
    <name type="synonym">Common thornapple</name>
    <dbReference type="NCBI Taxonomy" id="4076"/>
    <lineage>
        <taxon>Eukaryota</taxon>
        <taxon>Viridiplantae</taxon>
        <taxon>Streptophyta</taxon>
        <taxon>Embryophyta</taxon>
        <taxon>Tracheophyta</taxon>
        <taxon>Spermatophyta</taxon>
        <taxon>Magnoliopsida</taxon>
        <taxon>eudicotyledons</taxon>
        <taxon>Gunneridae</taxon>
        <taxon>Pentapetalae</taxon>
        <taxon>asterids</taxon>
        <taxon>lamiids</taxon>
        <taxon>Solanales</taxon>
        <taxon>Solanaceae</taxon>
        <taxon>Solanoideae</taxon>
        <taxon>Datureae</taxon>
        <taxon>Datura</taxon>
    </lineage>
</organism>
<dbReference type="EMBL" id="JACEIK010001264">
    <property type="protein sequence ID" value="MCD7467741.1"/>
    <property type="molecule type" value="Genomic_DNA"/>
</dbReference>
<accession>A0ABS8T8K1</accession>
<proteinExistence type="predicted"/>